<reference evidence="2" key="1">
    <citation type="submission" date="2021-02" db="EMBL/GenBank/DDBJ databases">
        <authorList>
            <person name="Nowell W R."/>
        </authorList>
    </citation>
    <scope>NUCLEOTIDE SEQUENCE</scope>
</reference>
<dbReference type="EMBL" id="CAJOAZ010006995">
    <property type="protein sequence ID" value="CAF4151079.1"/>
    <property type="molecule type" value="Genomic_DNA"/>
</dbReference>
<organism evidence="2 3">
    <name type="scientific">Adineta steineri</name>
    <dbReference type="NCBI Taxonomy" id="433720"/>
    <lineage>
        <taxon>Eukaryota</taxon>
        <taxon>Metazoa</taxon>
        <taxon>Spiralia</taxon>
        <taxon>Gnathifera</taxon>
        <taxon>Rotifera</taxon>
        <taxon>Eurotatoria</taxon>
        <taxon>Bdelloidea</taxon>
        <taxon>Adinetida</taxon>
        <taxon>Adinetidae</taxon>
        <taxon>Adineta</taxon>
    </lineage>
</organism>
<comment type="caution">
    <text evidence="2">The sequence shown here is derived from an EMBL/GenBank/DDBJ whole genome shotgun (WGS) entry which is preliminary data.</text>
</comment>
<accession>A0A819Y862</accession>
<dbReference type="Proteomes" id="UP000663845">
    <property type="component" value="Unassembled WGS sequence"/>
</dbReference>
<proteinExistence type="predicted"/>
<dbReference type="AlphaFoldDB" id="A0A819Y862"/>
<evidence type="ECO:0000313" key="1">
    <source>
        <dbReference type="EMBL" id="CAF1520964.1"/>
    </source>
</evidence>
<evidence type="ECO:0000313" key="2">
    <source>
        <dbReference type="EMBL" id="CAF4151079.1"/>
    </source>
</evidence>
<protein>
    <submittedName>
        <fullName evidence="2">Uncharacterized protein</fullName>
    </submittedName>
</protein>
<name>A0A819Y862_9BILA</name>
<evidence type="ECO:0000313" key="3">
    <source>
        <dbReference type="Proteomes" id="UP000663844"/>
    </source>
</evidence>
<dbReference type="Proteomes" id="UP000663844">
    <property type="component" value="Unassembled WGS sequence"/>
</dbReference>
<dbReference type="EMBL" id="CAJNOG010002908">
    <property type="protein sequence ID" value="CAF1520964.1"/>
    <property type="molecule type" value="Genomic_DNA"/>
</dbReference>
<sequence length="250" mass="29305">MNIHNKLLPKTHKSFRFGNGHVLTLTENQINKIPYLTAFVSSADFFEAARDDQGHFIIHPNIDIKQLRFILDCFPCRFTQDIFIRLPDDYDAVSTVLHMDYLGLLDQPDPSLDEVDSSFFDIIVYNPLTNSYTERIRLSQICDMAVRFAIALVREAYDVTDDNVHDRIYWYIMFIISAYTFFDPNIRHHVYKVAEHYFRVFKPCLIKRLNRLRVITVTVGPTRPRRCLTIWYANRTKTGVMSLSTTDNPP</sequence>
<gene>
    <name evidence="1" type="ORF">JYZ213_LOCUS44571</name>
    <name evidence="2" type="ORF">OXD698_LOCUS38073</name>
</gene>